<dbReference type="EMBL" id="MN034114">
    <property type="protein sequence ID" value="QDH88469.1"/>
    <property type="molecule type" value="Genomic_RNA"/>
</dbReference>
<gene>
    <name evidence="2" type="ORF">H1Bulk30229_000001</name>
</gene>
<organism evidence="2">
    <name type="scientific">Leviviridae sp</name>
    <dbReference type="NCBI Taxonomy" id="2027243"/>
    <lineage>
        <taxon>Viruses</taxon>
        <taxon>Riboviria</taxon>
        <taxon>Orthornavirae</taxon>
        <taxon>Lenarviricota</taxon>
        <taxon>Leviviricetes</taxon>
        <taxon>Norzivirales</taxon>
        <taxon>Fiersviridae</taxon>
    </lineage>
</organism>
<accession>A0A514D4E6</accession>
<evidence type="ECO:0000313" key="2">
    <source>
        <dbReference type="EMBL" id="QDH88469.1"/>
    </source>
</evidence>
<reference evidence="2" key="1">
    <citation type="submission" date="2019-05" db="EMBL/GenBank/DDBJ databases">
        <title>Metatranscriptomic reconstruction reveals RNA viruses with the potential to shape carbon cycling in soil.</title>
        <authorList>
            <person name="Starr E.P."/>
            <person name="Nuccio E."/>
            <person name="Pett-Ridge J."/>
            <person name="Banfield J.F."/>
            <person name="Firestone M.K."/>
        </authorList>
    </citation>
    <scope>NUCLEOTIDE SEQUENCE</scope>
    <source>
        <strain evidence="2">H1_Bulk_30_scaffold_229</strain>
    </source>
</reference>
<evidence type="ECO:0000256" key="1">
    <source>
        <dbReference type="SAM" id="MobiDB-lite"/>
    </source>
</evidence>
<sequence length="416" mass="45940">MSPPKTRTRAVEFPFGDGTVTGTDFNPQTGQTVKVGPTRSSMGSIKGRQTTVSEGHPFRSRKTGDVRDLGGNFYTTRQYAESKGISTSGSNVVGTRTRHFVGPVSPIRTADMFWPPTLESTNGSLVKQGTTAIARCKPTNSVADAATFLGELYKDGLPHLVGSQTWKPRTKAAKKAADEFLNVEFGWRPLVNDVRNFAYAVHHANTVLTQYERDAGRSVRRTYRFPIQRSVDETLFKSATRASYAPSDSILQGDNTPLGNVYRRREIVRSQWFSGSFTYSLPRGLDTRSTMGRYALEAKKLLGLSLTPETLWNIAPWSWAVDWFSNTGDVISNLSDWASDGLVMHYGYMMEKTIVKDTYSITPSGIQAFQSVPNLTLVTETKQRIRANPFGFGLSFDGLSTIQKAILAALGISRSL</sequence>
<name>A0A514D4E6_9VIRU</name>
<proteinExistence type="predicted"/>
<protein>
    <recommendedName>
        <fullName evidence="3">Maturation</fullName>
    </recommendedName>
</protein>
<feature type="compositionally biased region" description="Polar residues" evidence="1">
    <location>
        <begin position="20"/>
        <end position="53"/>
    </location>
</feature>
<feature type="region of interest" description="Disordered" evidence="1">
    <location>
        <begin position="15"/>
        <end position="64"/>
    </location>
</feature>
<evidence type="ECO:0008006" key="3">
    <source>
        <dbReference type="Google" id="ProtNLM"/>
    </source>
</evidence>